<reference evidence="6" key="2">
    <citation type="submission" date="2025-09" db="UniProtKB">
        <authorList>
            <consortium name="Ensembl"/>
        </authorList>
    </citation>
    <scope>IDENTIFICATION</scope>
</reference>
<name>A0A8C4Q5U6_EPTBU</name>
<dbReference type="Proteomes" id="UP000694388">
    <property type="component" value="Unplaced"/>
</dbReference>
<dbReference type="AlphaFoldDB" id="A0A8C4Q5U6"/>
<dbReference type="InterPro" id="IPR029034">
    <property type="entry name" value="Cystine-knot_cytokine"/>
</dbReference>
<evidence type="ECO:0000256" key="4">
    <source>
        <dbReference type="ARBA" id="ARBA00022729"/>
    </source>
</evidence>
<keyword evidence="4" id="KW-0732">Signal</keyword>
<organism evidence="6 7">
    <name type="scientific">Eptatretus burgeri</name>
    <name type="common">Inshore hagfish</name>
    <dbReference type="NCBI Taxonomy" id="7764"/>
    <lineage>
        <taxon>Eukaryota</taxon>
        <taxon>Metazoa</taxon>
        <taxon>Chordata</taxon>
        <taxon>Craniata</taxon>
        <taxon>Vertebrata</taxon>
        <taxon>Cyclostomata</taxon>
        <taxon>Myxini</taxon>
        <taxon>Myxiniformes</taxon>
        <taxon>Myxinidae</taxon>
        <taxon>Eptatretinae</taxon>
        <taxon>Eptatretus</taxon>
    </lineage>
</organism>
<comment type="subcellular location">
    <subcellularLocation>
        <location evidence="1">Secreted</location>
    </subcellularLocation>
</comment>
<dbReference type="Gene3D" id="2.10.90.10">
    <property type="entry name" value="Cystine-knot cytokines"/>
    <property type="match status" value="1"/>
</dbReference>
<proteinExistence type="inferred from homology"/>
<evidence type="ECO:0000256" key="3">
    <source>
        <dbReference type="ARBA" id="ARBA00022525"/>
    </source>
</evidence>
<dbReference type="Ensembl" id="ENSEBUT00000011028.1">
    <property type="protein sequence ID" value="ENSEBUP00000010480.1"/>
    <property type="gene ID" value="ENSEBUG00000006748.1"/>
</dbReference>
<dbReference type="Pfam" id="PF06083">
    <property type="entry name" value="IL17"/>
    <property type="match status" value="1"/>
</dbReference>
<comment type="similarity">
    <text evidence="2">Belongs to the IL-17 family.</text>
</comment>
<dbReference type="OMA" id="EAREYHH"/>
<keyword evidence="5" id="KW-0812">Transmembrane</keyword>
<keyword evidence="5" id="KW-1133">Transmembrane helix</keyword>
<evidence type="ECO:0000256" key="2">
    <source>
        <dbReference type="ARBA" id="ARBA00007236"/>
    </source>
</evidence>
<keyword evidence="3" id="KW-0964">Secreted</keyword>
<accession>A0A8C4Q5U6</accession>
<protein>
    <submittedName>
        <fullName evidence="6">Uncharacterized protein</fullName>
    </submittedName>
</protein>
<dbReference type="GO" id="GO:0005576">
    <property type="term" value="C:extracellular region"/>
    <property type="evidence" value="ECO:0007669"/>
    <property type="project" value="UniProtKB-SubCell"/>
</dbReference>
<evidence type="ECO:0000313" key="6">
    <source>
        <dbReference type="Ensembl" id="ENSEBUP00000010480.1"/>
    </source>
</evidence>
<dbReference type="InterPro" id="IPR010345">
    <property type="entry name" value="IL-17_fam"/>
</dbReference>
<sequence length="156" mass="18495">MYVFVQLLITVPSYFQLIVGLLLILAELEAREYHHRGRKQKRSITEKNKLCVHLELPQRETNPKYSWNVEDINLRSLSPWNYSKSYKKNRTPQMLWNATCSREHCLGHRFNSVPIVHYTQVLYRHGKHLYLSTEPLVVGCTCVEPRRILQKRSVSM</sequence>
<evidence type="ECO:0000313" key="7">
    <source>
        <dbReference type="Proteomes" id="UP000694388"/>
    </source>
</evidence>
<keyword evidence="7" id="KW-1185">Reference proteome</keyword>
<reference evidence="6" key="1">
    <citation type="submission" date="2025-08" db="UniProtKB">
        <authorList>
            <consortium name="Ensembl"/>
        </authorList>
    </citation>
    <scope>IDENTIFICATION</scope>
</reference>
<keyword evidence="5" id="KW-0472">Membrane</keyword>
<dbReference type="GO" id="GO:0005125">
    <property type="term" value="F:cytokine activity"/>
    <property type="evidence" value="ECO:0007669"/>
    <property type="project" value="InterPro"/>
</dbReference>
<evidence type="ECO:0000256" key="1">
    <source>
        <dbReference type="ARBA" id="ARBA00004613"/>
    </source>
</evidence>
<feature type="transmembrane region" description="Helical" evidence="5">
    <location>
        <begin position="6"/>
        <end position="26"/>
    </location>
</feature>
<evidence type="ECO:0000256" key="5">
    <source>
        <dbReference type="SAM" id="Phobius"/>
    </source>
</evidence>
<dbReference type="SUPFAM" id="SSF57501">
    <property type="entry name" value="Cystine-knot cytokines"/>
    <property type="match status" value="1"/>
</dbReference>